<evidence type="ECO:0000259" key="28">
    <source>
        <dbReference type="PROSITE" id="PS50853"/>
    </source>
</evidence>
<dbReference type="FunFam" id="1.10.150.50:FF:000001">
    <property type="entry name" value="Ephrin type-A receptor 5"/>
    <property type="match status" value="1"/>
</dbReference>
<dbReference type="PROSITE" id="PS00107">
    <property type="entry name" value="PROTEIN_KINASE_ATP"/>
    <property type="match status" value="1"/>
</dbReference>
<feature type="domain" description="SAM" evidence="27">
    <location>
        <begin position="980"/>
        <end position="1040"/>
    </location>
</feature>
<dbReference type="InterPro" id="IPR001660">
    <property type="entry name" value="SAM"/>
</dbReference>
<feature type="active site" description="Proton acceptor" evidence="21">
    <location>
        <position position="813"/>
    </location>
</feature>
<dbReference type="Gene3D" id="2.60.40.1770">
    <property type="entry name" value="ephrin a2 ectodomain"/>
    <property type="match status" value="1"/>
</dbReference>
<dbReference type="GO" id="GO:0030425">
    <property type="term" value="C:dendrite"/>
    <property type="evidence" value="ECO:0007669"/>
    <property type="project" value="TreeGrafter"/>
</dbReference>
<dbReference type="GO" id="GO:0007411">
    <property type="term" value="P:axon guidance"/>
    <property type="evidence" value="ECO:0007669"/>
    <property type="project" value="TreeGrafter"/>
</dbReference>
<evidence type="ECO:0000256" key="5">
    <source>
        <dbReference type="ARBA" id="ARBA00022692"/>
    </source>
</evidence>
<dbReference type="SMART" id="SM00454">
    <property type="entry name" value="SAM"/>
    <property type="match status" value="1"/>
</dbReference>
<dbReference type="FunFam" id="2.60.40.1770:FF:000001">
    <property type="entry name" value="Ephrin type-A receptor 5"/>
    <property type="match status" value="1"/>
</dbReference>
<keyword evidence="12 25" id="KW-0472">Membrane</keyword>
<feature type="domain" description="Eph LBD" evidence="29">
    <location>
        <begin position="50"/>
        <end position="228"/>
    </location>
</feature>
<evidence type="ECO:0000313" key="31">
    <source>
        <dbReference type="Proteomes" id="UP001501940"/>
    </source>
</evidence>
<dbReference type="InterPro" id="IPR003961">
    <property type="entry name" value="FN3_dom"/>
</dbReference>
<evidence type="ECO:0000256" key="17">
    <source>
        <dbReference type="ARBA" id="ARBA00058136"/>
    </source>
</evidence>
<dbReference type="Pfam" id="PF25599">
    <property type="entry name" value="Ephrin_CRD"/>
    <property type="match status" value="1"/>
</dbReference>
<reference evidence="30" key="2">
    <citation type="submission" date="2025-08" db="UniProtKB">
        <authorList>
            <consortium name="Ensembl"/>
        </authorList>
    </citation>
    <scope>IDENTIFICATION</scope>
</reference>
<evidence type="ECO:0000259" key="26">
    <source>
        <dbReference type="PROSITE" id="PS50011"/>
    </source>
</evidence>
<keyword evidence="7" id="KW-0677">Repeat</keyword>
<dbReference type="FunFam" id="3.30.200.20:FF:000001">
    <property type="entry name" value="Ephrin type-A receptor 5"/>
    <property type="match status" value="1"/>
</dbReference>
<evidence type="ECO:0000256" key="18">
    <source>
        <dbReference type="ARBA" id="ARBA00065191"/>
    </source>
</evidence>
<dbReference type="SUPFAM" id="SSF49265">
    <property type="entry name" value="Fibronectin type III"/>
    <property type="match status" value="1"/>
</dbReference>
<evidence type="ECO:0000256" key="7">
    <source>
        <dbReference type="ARBA" id="ARBA00022737"/>
    </source>
</evidence>
<dbReference type="PANTHER" id="PTHR46877:SF10">
    <property type="entry name" value="EPHRIN TYPE-A RECEPTOR 6"/>
    <property type="match status" value="1"/>
</dbReference>
<keyword evidence="8 22" id="KW-0547">Nucleotide-binding</keyword>
<dbReference type="CDD" id="cd00063">
    <property type="entry name" value="FN3"/>
    <property type="match status" value="2"/>
</dbReference>
<dbReference type="PROSITE" id="PS51550">
    <property type="entry name" value="EPH_LBD"/>
    <property type="match status" value="1"/>
</dbReference>
<dbReference type="SUPFAM" id="SSF56112">
    <property type="entry name" value="Protein kinase-like (PK-like)"/>
    <property type="match status" value="1"/>
</dbReference>
<dbReference type="InterPro" id="IPR011641">
    <property type="entry name" value="Tyr-kin_ephrin_A/B_rcpt-like"/>
</dbReference>
<dbReference type="InterPro" id="IPR020635">
    <property type="entry name" value="Tyr_kinase_cat_dom"/>
</dbReference>
<evidence type="ECO:0000256" key="25">
    <source>
        <dbReference type="SAM" id="Phobius"/>
    </source>
</evidence>
<keyword evidence="23" id="KW-1015">Disulfide bond</keyword>
<dbReference type="SUPFAM" id="SSF47769">
    <property type="entry name" value="SAM/Pointed domain"/>
    <property type="match status" value="1"/>
</dbReference>
<evidence type="ECO:0000259" key="29">
    <source>
        <dbReference type="PROSITE" id="PS51550"/>
    </source>
</evidence>
<feature type="domain" description="Protein kinase" evidence="26">
    <location>
        <begin position="647"/>
        <end position="949"/>
    </location>
</feature>
<keyword evidence="11 25" id="KW-1133">Transmembrane helix</keyword>
<keyword evidence="5 25" id="KW-0812">Transmembrane</keyword>
<dbReference type="GO" id="GO:0005005">
    <property type="term" value="F:transmembrane-ephrin receptor activity"/>
    <property type="evidence" value="ECO:0007669"/>
    <property type="project" value="TreeGrafter"/>
</dbReference>
<keyword evidence="13" id="KW-0829">Tyrosine-protein kinase</keyword>
<dbReference type="GeneTree" id="ENSGT00940000154490"/>
<evidence type="ECO:0000256" key="11">
    <source>
        <dbReference type="ARBA" id="ARBA00022989"/>
    </source>
</evidence>
<dbReference type="InterPro" id="IPR050449">
    <property type="entry name" value="Ephrin_rcpt_TKs"/>
</dbReference>
<evidence type="ECO:0000256" key="6">
    <source>
        <dbReference type="ARBA" id="ARBA00022729"/>
    </source>
</evidence>
<dbReference type="InterPro" id="IPR036116">
    <property type="entry name" value="FN3_sf"/>
</dbReference>
<dbReference type="Pfam" id="PF07699">
    <property type="entry name" value="Ephrin_rec_like"/>
    <property type="match status" value="1"/>
</dbReference>
<dbReference type="Gene3D" id="2.60.40.10">
    <property type="entry name" value="Immunoglobulins"/>
    <property type="match status" value="2"/>
</dbReference>
<dbReference type="Pfam" id="PF00536">
    <property type="entry name" value="SAM_1"/>
    <property type="match status" value="1"/>
</dbReference>
<accession>A0A3Q1B458</accession>
<feature type="disulfide bond" evidence="23">
    <location>
        <begin position="127"/>
        <end position="137"/>
    </location>
</feature>
<comment type="catalytic activity">
    <reaction evidence="16">
        <text>L-tyrosyl-[protein] + ATP = O-phospho-L-tyrosyl-[protein] + ADP + H(+)</text>
        <dbReference type="Rhea" id="RHEA:10596"/>
        <dbReference type="Rhea" id="RHEA-COMP:10136"/>
        <dbReference type="Rhea" id="RHEA-COMP:20101"/>
        <dbReference type="ChEBI" id="CHEBI:15378"/>
        <dbReference type="ChEBI" id="CHEBI:30616"/>
        <dbReference type="ChEBI" id="CHEBI:46858"/>
        <dbReference type="ChEBI" id="CHEBI:61978"/>
        <dbReference type="ChEBI" id="CHEBI:456216"/>
        <dbReference type="EC" id="2.7.10.1"/>
    </reaction>
</comment>
<dbReference type="InterPro" id="IPR008979">
    <property type="entry name" value="Galactose-bd-like_sf"/>
</dbReference>
<evidence type="ECO:0000256" key="21">
    <source>
        <dbReference type="PIRSR" id="PIRSR000666-1"/>
    </source>
</evidence>
<keyword evidence="15" id="KW-0325">Glycoprotein</keyword>
<comment type="subcellular location">
    <subcellularLocation>
        <location evidence="1">Membrane</location>
        <topology evidence="1">Single-pass type I membrane protein</topology>
    </subcellularLocation>
</comment>
<feature type="disulfide bond" evidence="23">
    <location>
        <begin position="92"/>
        <end position="210"/>
    </location>
</feature>
<dbReference type="GO" id="GO:0005524">
    <property type="term" value="F:ATP binding"/>
    <property type="evidence" value="ECO:0007669"/>
    <property type="project" value="UniProtKB-UniRule"/>
</dbReference>
<feature type="domain" description="Fibronectin type-III" evidence="28">
    <location>
        <begin position="461"/>
        <end position="553"/>
    </location>
</feature>
<dbReference type="Gene3D" id="2.60.120.260">
    <property type="entry name" value="Galactose-binding domain-like"/>
    <property type="match status" value="1"/>
</dbReference>
<dbReference type="Pfam" id="PF00041">
    <property type="entry name" value="fn3"/>
    <property type="match status" value="2"/>
</dbReference>
<keyword evidence="31" id="KW-1185">Reference proteome</keyword>
<dbReference type="Ensembl" id="ENSAOCT00000007346.2">
    <property type="protein sequence ID" value="ENSAOCP00000004851.2"/>
    <property type="gene ID" value="ENSAOCG00000008318.2"/>
</dbReference>
<dbReference type="InterPro" id="IPR027936">
    <property type="entry name" value="Eph_TM"/>
</dbReference>
<dbReference type="SMART" id="SM00615">
    <property type="entry name" value="EPH_lbd"/>
    <property type="match status" value="1"/>
</dbReference>
<dbReference type="FunFam" id="2.60.40.10:FF:000059">
    <property type="entry name" value="Ephrin type-A receptor 6"/>
    <property type="match status" value="1"/>
</dbReference>
<protein>
    <recommendedName>
        <fullName evidence="19">Ephrin type-A receptor 6</fullName>
        <ecNumber evidence="2">2.7.10.1</ecNumber>
    </recommendedName>
    <alternativeName>
        <fullName evidence="20">EPH homology kinase 2</fullName>
    </alternativeName>
</protein>
<evidence type="ECO:0000256" key="22">
    <source>
        <dbReference type="PIRSR" id="PIRSR000666-2"/>
    </source>
</evidence>
<reference evidence="30" key="3">
    <citation type="submission" date="2025-09" db="UniProtKB">
        <authorList>
            <consortium name="Ensembl"/>
        </authorList>
    </citation>
    <scope>IDENTIFICATION</scope>
</reference>
<dbReference type="STRING" id="80972.ENSAOCP00000004851"/>
<dbReference type="Pfam" id="PF01404">
    <property type="entry name" value="Ephrin_lbd"/>
    <property type="match status" value="1"/>
</dbReference>
<dbReference type="PROSITE" id="PS50011">
    <property type="entry name" value="PROTEIN_KINASE_DOM"/>
    <property type="match status" value="1"/>
</dbReference>
<evidence type="ECO:0000256" key="24">
    <source>
        <dbReference type="PROSITE-ProRule" id="PRU10141"/>
    </source>
</evidence>
<dbReference type="InterPro" id="IPR000719">
    <property type="entry name" value="Prot_kinase_dom"/>
</dbReference>
<evidence type="ECO:0000256" key="23">
    <source>
        <dbReference type="PIRSR" id="PIRSR000666-3"/>
    </source>
</evidence>
<comment type="function">
    <text evidence="17">Receptor tyrosine kinase which binds promiscuously GPI-anchored ephrin-A family ligands residing on adjacent cells, leading to contact-dependent bidirectional signaling into neighboring cells. The signaling pathway downstream of the receptor is referred to as forward signaling while the signaling pathway downstream of the ephrin ligand is referred to as reverse signaling.</text>
</comment>
<dbReference type="InterPro" id="IPR009030">
    <property type="entry name" value="Growth_fac_rcpt_cys_sf"/>
</dbReference>
<evidence type="ECO:0000256" key="15">
    <source>
        <dbReference type="ARBA" id="ARBA00023180"/>
    </source>
</evidence>
<name>A0A3Q1B458_AMPOC</name>
<dbReference type="FunFam" id="2.10.50.10:FF:000001">
    <property type="entry name" value="Ephrin type-A receptor 5"/>
    <property type="match status" value="1"/>
</dbReference>
<sequence length="1051" mass="118651">MAQEGWRTDISLIMPHETSQSWAAKEHIVVRKIGVKLLLMGVFSPLFPVSVVLLDTTSVLGELGWKTYPINGWDAITEMDEHNRPIHTFQVCNVMEPNQNNWLRSNWISRQAAQKIYVELRFTLRDCNSIPWVSGTCKETFNLFYHETDEAHGVKFKPAQYTKIDTIAADESFTQMDLGDRILKLNTEVREVGPMTRKGFYLAFQDIGACIALVSVRVYYKKCPFTLRNLASFPDTVPRVDSSSLVEVRGACIDHAEERDTPKLFCGADGDWLVPLGRCVCSVGYEEIDGSCVACHPGFYKAYAGNIKCSKCPPHSFSYGEGAAICRCEKGFFRAEKDPPTMACTRPPSPPRNLIFNLNDTCLMLEWSPPSDTGGRRDLTYNVQCKRCGPEPNQCQLCEEDLRFLPRPLGLTNGTVTVTDFSAHANYTFEIESLNGVSDMSSFPRQVAIITVSTDQGGPSLVGSLKKDWASPNSIALSWQQPEQTSLLILDYEIKYYEKEHEQLSYSSTRTKAPSVIVSGLKPATWYVFSVRTRTPAGYSSYSPKYEYETTGDSSDMASDQGQVLVIVTAAVGGFTLLVILTLFLLITGRCQWYFKAKMTSEEKRRTNYQNGHVPFPGIKTYVDPDTYEDPTQAIHEFTKEIDPCRIRIERVIGAGEFGEVCSGRLRTPGKKEIAVAIKTLKGGYVERQRRDFLREASIMGQFDHPNIIRLEGVVTKKSYFMSRFLFMCIYKKGNYQSRPFPMTAHPIVSLCCVCVFAGRPVMIVVEYMENGSLDSFLRQHDGHFTVIQLVGMLRGIASGMKYLSDMGYVHRDLAARNILVNSNLVCKVSDFGLSRVLEDDPEAAYTTTGGKIPIRWTAPEAISYRKFSSASDAWSYGIVMWEVMSYGERPYWEMSNQDVILSIEEGYRLPAPMGCPVALHQLMLHCWQKERNHRPKFTDVVSFLDKLIRNPSSLLPLVEDIQSLPESPGEEMDYPMFISVGDWLDSIKMSQYKSNFMAAGYNTLDSVARMSIEDVRRIGVELIGHQRRIISSVQTLHLQLLHEQEKGFHV</sequence>
<dbReference type="Pfam" id="PF07714">
    <property type="entry name" value="PK_Tyr_Ser-Thr"/>
    <property type="match status" value="2"/>
</dbReference>
<dbReference type="SMART" id="SM01411">
    <property type="entry name" value="Ephrin_rec_like"/>
    <property type="match status" value="1"/>
</dbReference>
<dbReference type="InterPro" id="IPR011009">
    <property type="entry name" value="Kinase-like_dom_sf"/>
</dbReference>
<dbReference type="Proteomes" id="UP001501940">
    <property type="component" value="Chromosome 11"/>
</dbReference>
<dbReference type="AlphaFoldDB" id="A0A3Q1B458"/>
<dbReference type="Gene3D" id="1.10.150.50">
    <property type="entry name" value="Transcription Factor, Ets-1"/>
    <property type="match status" value="1"/>
</dbReference>
<evidence type="ECO:0000256" key="14">
    <source>
        <dbReference type="ARBA" id="ARBA00023170"/>
    </source>
</evidence>
<dbReference type="FunFam" id="2.60.120.260:FF:000001">
    <property type="entry name" value="Ephrin type-A receptor 7"/>
    <property type="match status" value="1"/>
</dbReference>
<dbReference type="InterPro" id="IPR008266">
    <property type="entry name" value="Tyr_kinase_AS"/>
</dbReference>
<dbReference type="InterPro" id="IPR016257">
    <property type="entry name" value="Tyr_kinase_ephrin_rcpt"/>
</dbReference>
<evidence type="ECO:0000256" key="4">
    <source>
        <dbReference type="ARBA" id="ARBA00022679"/>
    </source>
</evidence>
<feature type="binding site" evidence="22">
    <location>
        <begin position="653"/>
        <end position="661"/>
    </location>
    <ligand>
        <name>ATP</name>
        <dbReference type="ChEBI" id="CHEBI:30616"/>
    </ligand>
</feature>
<evidence type="ECO:0000256" key="8">
    <source>
        <dbReference type="ARBA" id="ARBA00022741"/>
    </source>
</evidence>
<evidence type="ECO:0000256" key="16">
    <source>
        <dbReference type="ARBA" id="ARBA00051243"/>
    </source>
</evidence>
<evidence type="ECO:0000313" key="30">
    <source>
        <dbReference type="Ensembl" id="ENSAOCP00000004851.2"/>
    </source>
</evidence>
<proteinExistence type="predicted"/>
<evidence type="ECO:0000259" key="27">
    <source>
        <dbReference type="PROSITE" id="PS50105"/>
    </source>
</evidence>
<evidence type="ECO:0000256" key="19">
    <source>
        <dbReference type="ARBA" id="ARBA00072208"/>
    </source>
</evidence>
<dbReference type="SUPFAM" id="SSF49785">
    <property type="entry name" value="Galactose-binding domain-like"/>
    <property type="match status" value="1"/>
</dbReference>
<feature type="transmembrane region" description="Helical" evidence="25">
    <location>
        <begin position="564"/>
        <end position="589"/>
    </location>
</feature>
<organism evidence="30 31">
    <name type="scientific">Amphiprion ocellaris</name>
    <name type="common">Clown anemonefish</name>
    <dbReference type="NCBI Taxonomy" id="80972"/>
    <lineage>
        <taxon>Eukaryota</taxon>
        <taxon>Metazoa</taxon>
        <taxon>Chordata</taxon>
        <taxon>Craniata</taxon>
        <taxon>Vertebrata</taxon>
        <taxon>Euteleostomi</taxon>
        <taxon>Actinopterygii</taxon>
        <taxon>Neopterygii</taxon>
        <taxon>Teleostei</taxon>
        <taxon>Neoteleostei</taxon>
        <taxon>Acanthomorphata</taxon>
        <taxon>Ovalentaria</taxon>
        <taxon>Pomacentridae</taxon>
        <taxon>Amphiprion</taxon>
    </lineage>
</organism>
<evidence type="ECO:0000256" key="3">
    <source>
        <dbReference type="ARBA" id="ARBA00022553"/>
    </source>
</evidence>
<dbReference type="PROSITE" id="PS00790">
    <property type="entry name" value="RECEPTOR_TYR_KIN_V_1"/>
    <property type="match status" value="1"/>
</dbReference>
<dbReference type="Gene3D" id="3.30.200.20">
    <property type="entry name" value="Phosphorylase Kinase, domain 1"/>
    <property type="match status" value="1"/>
</dbReference>
<dbReference type="SMART" id="SM00060">
    <property type="entry name" value="FN3"/>
    <property type="match status" value="2"/>
</dbReference>
<dbReference type="PIRSF" id="PIRSF000666">
    <property type="entry name" value="TyrPK_ephrin_receptor"/>
    <property type="match status" value="1"/>
</dbReference>
<comment type="subunit">
    <text evidence="18">Heterotetramer upon binding of the ligand. The heterotetramer is composed of an ephrin dimer and a receptor dimer. Oligomerization is probably required to induce biological responses. Interacts (via SAM domain) with ANKS1A (via SAM domain).</text>
</comment>
<dbReference type="EC" id="2.7.10.1" evidence="2"/>
<dbReference type="FunFam" id="2.60.40.10:FF:001184">
    <property type="entry name" value="Ephrin type-A receptor 6"/>
    <property type="match status" value="1"/>
</dbReference>
<dbReference type="GO" id="GO:0005886">
    <property type="term" value="C:plasma membrane"/>
    <property type="evidence" value="ECO:0007669"/>
    <property type="project" value="InterPro"/>
</dbReference>
<dbReference type="PROSITE" id="PS50853">
    <property type="entry name" value="FN3"/>
    <property type="match status" value="2"/>
</dbReference>
<dbReference type="PROSITE" id="PS50105">
    <property type="entry name" value="SAM_DOMAIN"/>
    <property type="match status" value="1"/>
</dbReference>
<feature type="domain" description="Fibronectin type-III" evidence="28">
    <location>
        <begin position="347"/>
        <end position="457"/>
    </location>
</feature>
<keyword evidence="14" id="KW-0675">Receptor</keyword>
<dbReference type="CDD" id="cd10484">
    <property type="entry name" value="EphR_LBD_A6"/>
    <property type="match status" value="1"/>
</dbReference>
<dbReference type="SUPFAM" id="SSF57184">
    <property type="entry name" value="Growth factor receptor domain"/>
    <property type="match status" value="1"/>
</dbReference>
<evidence type="ECO:0000256" key="9">
    <source>
        <dbReference type="ARBA" id="ARBA00022777"/>
    </source>
</evidence>
<dbReference type="PANTHER" id="PTHR46877">
    <property type="entry name" value="EPH RECEPTOR A5"/>
    <property type="match status" value="1"/>
</dbReference>
<dbReference type="PROSITE" id="PS00109">
    <property type="entry name" value="PROTEIN_KINASE_TYR"/>
    <property type="match status" value="1"/>
</dbReference>
<keyword evidence="10 22" id="KW-0067">ATP-binding</keyword>
<dbReference type="InterPro" id="IPR001245">
    <property type="entry name" value="Ser-Thr/Tyr_kinase_cat_dom"/>
</dbReference>
<dbReference type="PROSITE" id="PS00791">
    <property type="entry name" value="RECEPTOR_TYR_KIN_V_2"/>
    <property type="match status" value="1"/>
</dbReference>
<evidence type="ECO:0000256" key="12">
    <source>
        <dbReference type="ARBA" id="ARBA00023136"/>
    </source>
</evidence>
<dbReference type="SMART" id="SM00219">
    <property type="entry name" value="TyrKc"/>
    <property type="match status" value="1"/>
</dbReference>
<evidence type="ECO:0000256" key="13">
    <source>
        <dbReference type="ARBA" id="ARBA00023137"/>
    </source>
</evidence>
<dbReference type="InterPro" id="IPR034280">
    <property type="entry name" value="EphA6_rcpt_lig-bd"/>
</dbReference>
<keyword evidence="9" id="KW-0418">Kinase</keyword>
<dbReference type="Gene3D" id="1.10.510.10">
    <property type="entry name" value="Transferase(Phosphotransferase) domain 1"/>
    <property type="match status" value="1"/>
</dbReference>
<dbReference type="InterPro" id="IPR013783">
    <property type="entry name" value="Ig-like_fold"/>
</dbReference>
<dbReference type="InterPro" id="IPR017441">
    <property type="entry name" value="Protein_kinase_ATP_BS"/>
</dbReference>
<keyword evidence="3" id="KW-0597">Phosphoprotein</keyword>
<dbReference type="Gene3D" id="2.10.50.10">
    <property type="entry name" value="Tumor Necrosis Factor Receptor, subunit A, domain 2"/>
    <property type="match status" value="1"/>
</dbReference>
<keyword evidence="6" id="KW-0732">Signal</keyword>
<gene>
    <name evidence="30" type="primary">EPHA6</name>
</gene>
<dbReference type="PRINTS" id="PR00109">
    <property type="entry name" value="TYRKINASE"/>
</dbReference>
<feature type="transmembrane region" description="Helical" evidence="25">
    <location>
        <begin position="748"/>
        <end position="766"/>
    </location>
</feature>
<evidence type="ECO:0000256" key="20">
    <source>
        <dbReference type="ARBA" id="ARBA00077207"/>
    </source>
</evidence>
<dbReference type="InterPro" id="IPR013761">
    <property type="entry name" value="SAM/pointed_sf"/>
</dbReference>
<evidence type="ECO:0000256" key="10">
    <source>
        <dbReference type="ARBA" id="ARBA00022840"/>
    </source>
</evidence>
<feature type="binding site" evidence="22 24">
    <location>
        <position position="679"/>
    </location>
    <ligand>
        <name>ATP</name>
        <dbReference type="ChEBI" id="CHEBI:30616"/>
    </ligand>
</feature>
<dbReference type="OMA" id="YKNNFVA"/>
<evidence type="ECO:0000256" key="2">
    <source>
        <dbReference type="ARBA" id="ARBA00011902"/>
    </source>
</evidence>
<reference evidence="30 31" key="1">
    <citation type="submission" date="2022-01" db="EMBL/GenBank/DDBJ databases">
        <title>A chromosome-scale genome assembly of the false clownfish, Amphiprion ocellaris.</title>
        <authorList>
            <person name="Ryu T."/>
        </authorList>
    </citation>
    <scope>NUCLEOTIDE SEQUENCE [LARGE SCALE GENOMIC DNA]</scope>
</reference>
<evidence type="ECO:0000256" key="1">
    <source>
        <dbReference type="ARBA" id="ARBA00004479"/>
    </source>
</evidence>
<dbReference type="FunFam" id="1.10.510.10:FF:000083">
    <property type="entry name" value="Ephrin type-A receptor 3"/>
    <property type="match status" value="1"/>
</dbReference>
<dbReference type="Pfam" id="PF14575">
    <property type="entry name" value="EphA2_TM"/>
    <property type="match status" value="1"/>
</dbReference>
<dbReference type="InterPro" id="IPR001090">
    <property type="entry name" value="Ephrin_rcpt_lig-bd_dom"/>
</dbReference>
<dbReference type="InterPro" id="IPR001426">
    <property type="entry name" value="Tyr_kinase_rcpt_V_CS"/>
</dbReference>
<keyword evidence="4" id="KW-0808">Transferase</keyword>